<feature type="region of interest" description="Disordered" evidence="4">
    <location>
        <begin position="1983"/>
        <end position="2135"/>
    </location>
</feature>
<feature type="compositionally biased region" description="Polar residues" evidence="4">
    <location>
        <begin position="1738"/>
        <end position="1749"/>
    </location>
</feature>
<dbReference type="GO" id="GO:0005814">
    <property type="term" value="C:centriole"/>
    <property type="evidence" value="ECO:0007669"/>
    <property type="project" value="TreeGrafter"/>
</dbReference>
<feature type="compositionally biased region" description="Polar residues" evidence="4">
    <location>
        <begin position="375"/>
        <end position="384"/>
    </location>
</feature>
<feature type="compositionally biased region" description="Polar residues" evidence="4">
    <location>
        <begin position="206"/>
        <end position="226"/>
    </location>
</feature>
<feature type="compositionally biased region" description="Polar residues" evidence="4">
    <location>
        <begin position="339"/>
        <end position="355"/>
    </location>
</feature>
<reference evidence="6" key="3">
    <citation type="submission" date="2025-09" db="UniProtKB">
        <authorList>
            <consortium name="Ensembl"/>
        </authorList>
    </citation>
    <scope>IDENTIFICATION</scope>
</reference>
<feature type="region of interest" description="Disordered" evidence="4">
    <location>
        <begin position="766"/>
        <end position="817"/>
    </location>
</feature>
<feature type="compositionally biased region" description="Low complexity" evidence="4">
    <location>
        <begin position="8"/>
        <end position="23"/>
    </location>
</feature>
<evidence type="ECO:0000256" key="4">
    <source>
        <dbReference type="SAM" id="MobiDB-lite"/>
    </source>
</evidence>
<reference evidence="6 7" key="1">
    <citation type="journal article" date="2011" name="Proc. Natl. Acad. Sci. U.S.A.">
        <title>Genetic diversity and population structure of the endangered marsupial Sarcophilus harrisii (Tasmanian devil).</title>
        <authorList>
            <person name="Miller W."/>
            <person name="Hayes V.M."/>
            <person name="Ratan A."/>
            <person name="Petersen D.C."/>
            <person name="Wittekindt N.E."/>
            <person name="Miller J."/>
            <person name="Walenz B."/>
            <person name="Knight J."/>
            <person name="Qi J."/>
            <person name="Zhao F."/>
            <person name="Wang Q."/>
            <person name="Bedoya-Reina O.C."/>
            <person name="Katiyar N."/>
            <person name="Tomsho L.P."/>
            <person name="Kasson L.M."/>
            <person name="Hardie R.A."/>
            <person name="Woodbridge P."/>
            <person name="Tindall E.A."/>
            <person name="Bertelsen M.F."/>
            <person name="Dixon D."/>
            <person name="Pyecroft S."/>
            <person name="Helgen K.M."/>
            <person name="Lesk A.M."/>
            <person name="Pringle T.H."/>
            <person name="Patterson N."/>
            <person name="Zhang Y."/>
            <person name="Kreiss A."/>
            <person name="Woods G.M."/>
            <person name="Jones M.E."/>
            <person name="Schuster S.C."/>
        </authorList>
    </citation>
    <scope>NUCLEOTIDE SEQUENCE [LARGE SCALE GENOMIC DNA]</scope>
</reference>
<feature type="compositionally biased region" description="Polar residues" evidence="4">
    <location>
        <begin position="963"/>
        <end position="976"/>
    </location>
</feature>
<feature type="compositionally biased region" description="Low complexity" evidence="4">
    <location>
        <begin position="2150"/>
        <end position="2162"/>
    </location>
</feature>
<feature type="compositionally biased region" description="Basic and acidic residues" evidence="4">
    <location>
        <begin position="999"/>
        <end position="1014"/>
    </location>
</feature>
<feature type="region of interest" description="Disordered" evidence="4">
    <location>
        <begin position="1738"/>
        <end position="1759"/>
    </location>
</feature>
<feature type="region of interest" description="Disordered" evidence="4">
    <location>
        <begin position="639"/>
        <end position="733"/>
    </location>
</feature>
<feature type="region of interest" description="Disordered" evidence="4">
    <location>
        <begin position="1260"/>
        <end position="1313"/>
    </location>
</feature>
<feature type="compositionally biased region" description="Polar residues" evidence="4">
    <location>
        <begin position="2203"/>
        <end position="2221"/>
    </location>
</feature>
<dbReference type="GeneTree" id="ENSGT00940000153123"/>
<feature type="compositionally biased region" description="Polar residues" evidence="4">
    <location>
        <begin position="1507"/>
        <end position="1516"/>
    </location>
</feature>
<reference evidence="6" key="2">
    <citation type="submission" date="2025-08" db="UniProtKB">
        <authorList>
            <consortium name="Ensembl"/>
        </authorList>
    </citation>
    <scope>IDENTIFICATION</scope>
</reference>
<feature type="compositionally biased region" description="Basic and acidic residues" evidence="4">
    <location>
        <begin position="1266"/>
        <end position="1289"/>
    </location>
</feature>
<feature type="compositionally biased region" description="Low complexity" evidence="4">
    <location>
        <begin position="2062"/>
        <end position="2071"/>
    </location>
</feature>
<gene>
    <name evidence="6" type="primary">ALMS1</name>
</gene>
<dbReference type="Proteomes" id="UP000007648">
    <property type="component" value="Unassembled WGS sequence"/>
</dbReference>
<evidence type="ECO:0000256" key="3">
    <source>
        <dbReference type="ARBA" id="ARBA00023212"/>
    </source>
</evidence>
<dbReference type="PANTHER" id="PTHR21553">
    <property type="entry name" value="ALMS1-RELATED"/>
    <property type="match status" value="1"/>
</dbReference>
<feature type="compositionally biased region" description="Basic and acidic residues" evidence="4">
    <location>
        <begin position="2111"/>
        <end position="2120"/>
    </location>
</feature>
<dbReference type="FunCoup" id="A0A7N4PVQ6">
    <property type="interactions" value="1444"/>
</dbReference>
<accession>A0A7N4PVQ6</accession>
<feature type="domain" description="ALMS motif" evidence="5">
    <location>
        <begin position="2317"/>
        <end position="2448"/>
    </location>
</feature>
<feature type="compositionally biased region" description="Basic and acidic residues" evidence="4">
    <location>
        <begin position="24"/>
        <end position="36"/>
    </location>
</feature>
<dbReference type="InterPro" id="IPR029299">
    <property type="entry name" value="ALMS_motif"/>
</dbReference>
<feature type="region of interest" description="Disordered" evidence="4">
    <location>
        <begin position="2257"/>
        <end position="2277"/>
    </location>
</feature>
<feature type="compositionally biased region" description="Basic and acidic residues" evidence="4">
    <location>
        <begin position="977"/>
        <end position="988"/>
    </location>
</feature>
<feature type="compositionally biased region" description="Polar residues" evidence="4">
    <location>
        <begin position="248"/>
        <end position="257"/>
    </location>
</feature>
<evidence type="ECO:0000259" key="5">
    <source>
        <dbReference type="Pfam" id="PF15309"/>
    </source>
</evidence>
<feature type="region of interest" description="Disordered" evidence="4">
    <location>
        <begin position="2289"/>
        <end position="2316"/>
    </location>
</feature>
<feature type="region of interest" description="Disordered" evidence="4">
    <location>
        <begin position="239"/>
        <end position="264"/>
    </location>
</feature>
<dbReference type="Pfam" id="PF15309">
    <property type="entry name" value="ALMS_motif"/>
    <property type="match status" value="1"/>
</dbReference>
<name>A0A7N4PVQ6_SARHA</name>
<evidence type="ECO:0000256" key="2">
    <source>
        <dbReference type="ARBA" id="ARBA00022490"/>
    </source>
</evidence>
<keyword evidence="3" id="KW-0206">Cytoskeleton</keyword>
<feature type="region of interest" description="Disordered" evidence="4">
    <location>
        <begin position="339"/>
        <end position="385"/>
    </location>
</feature>
<organism evidence="6 7">
    <name type="scientific">Sarcophilus harrisii</name>
    <name type="common">Tasmanian devil</name>
    <name type="synonym">Sarcophilus laniarius</name>
    <dbReference type="NCBI Taxonomy" id="9305"/>
    <lineage>
        <taxon>Eukaryota</taxon>
        <taxon>Metazoa</taxon>
        <taxon>Chordata</taxon>
        <taxon>Craniata</taxon>
        <taxon>Vertebrata</taxon>
        <taxon>Euteleostomi</taxon>
        <taxon>Mammalia</taxon>
        <taxon>Metatheria</taxon>
        <taxon>Dasyuromorphia</taxon>
        <taxon>Dasyuridae</taxon>
        <taxon>Sarcophilus</taxon>
    </lineage>
</organism>
<keyword evidence="2" id="KW-0963">Cytoplasm</keyword>
<feature type="region of interest" description="Disordered" evidence="4">
    <location>
        <begin position="1504"/>
        <end position="1534"/>
    </location>
</feature>
<feature type="compositionally biased region" description="Polar residues" evidence="4">
    <location>
        <begin position="445"/>
        <end position="463"/>
    </location>
</feature>
<feature type="compositionally biased region" description="Polar residues" evidence="4">
    <location>
        <begin position="781"/>
        <end position="803"/>
    </location>
</feature>
<feature type="region of interest" description="Disordered" evidence="4">
    <location>
        <begin position="1905"/>
        <end position="1939"/>
    </location>
</feature>
<feature type="compositionally biased region" description="Polar residues" evidence="4">
    <location>
        <begin position="515"/>
        <end position="528"/>
    </location>
</feature>
<feature type="region of interest" description="Disordered" evidence="4">
    <location>
        <begin position="944"/>
        <end position="1039"/>
    </location>
</feature>
<protein>
    <submittedName>
        <fullName evidence="6">ALMS1 centrosome and basal body associated protein</fullName>
    </submittedName>
</protein>
<dbReference type="GO" id="GO:0005829">
    <property type="term" value="C:cytosol"/>
    <property type="evidence" value="ECO:0007669"/>
    <property type="project" value="TreeGrafter"/>
</dbReference>
<comment type="subcellular location">
    <subcellularLocation>
        <location evidence="1">Cytoplasm</location>
        <location evidence="1">Cytoskeleton</location>
        <location evidence="1">Microtubule organizing center</location>
        <location evidence="1">Centrosome</location>
    </subcellularLocation>
</comment>
<keyword evidence="7" id="KW-1185">Reference proteome</keyword>
<dbReference type="PANTHER" id="PTHR21553:SF22">
    <property type="entry name" value="CENTROSOME-ASSOCIATED PROTEIN ALMS1"/>
    <property type="match status" value="1"/>
</dbReference>
<feature type="region of interest" description="Disordered" evidence="4">
    <location>
        <begin position="2192"/>
        <end position="2225"/>
    </location>
</feature>
<dbReference type="Ensembl" id="ENSSHAT00000049596.1">
    <property type="protein sequence ID" value="ENSSHAP00000043111.1"/>
    <property type="gene ID" value="ENSSHAG00000028169.1"/>
</dbReference>
<dbReference type="GO" id="GO:0005813">
    <property type="term" value="C:centrosome"/>
    <property type="evidence" value="ECO:0007669"/>
    <property type="project" value="UniProtKB-SubCell"/>
</dbReference>
<proteinExistence type="predicted"/>
<feature type="region of interest" description="Disordered" evidence="4">
    <location>
        <begin position="2150"/>
        <end position="2177"/>
    </location>
</feature>
<dbReference type="GO" id="GO:0046599">
    <property type="term" value="P:regulation of centriole replication"/>
    <property type="evidence" value="ECO:0007669"/>
    <property type="project" value="TreeGrafter"/>
</dbReference>
<feature type="region of interest" description="Disordered" evidence="4">
    <location>
        <begin position="202"/>
        <end position="226"/>
    </location>
</feature>
<evidence type="ECO:0000256" key="1">
    <source>
        <dbReference type="ARBA" id="ARBA00004300"/>
    </source>
</evidence>
<dbReference type="GO" id="GO:0008017">
    <property type="term" value="F:microtubule binding"/>
    <property type="evidence" value="ECO:0007669"/>
    <property type="project" value="TreeGrafter"/>
</dbReference>
<feature type="region of interest" description="Disordered" evidence="4">
    <location>
        <begin position="514"/>
        <end position="535"/>
    </location>
</feature>
<evidence type="ECO:0000313" key="6">
    <source>
        <dbReference type="Ensembl" id="ENSSHAP00000043111.1"/>
    </source>
</evidence>
<feature type="compositionally biased region" description="Basic and acidic residues" evidence="4">
    <location>
        <begin position="45"/>
        <end position="61"/>
    </location>
</feature>
<feature type="region of interest" description="Disordered" evidence="4">
    <location>
        <begin position="444"/>
        <end position="463"/>
    </location>
</feature>
<sequence length="2452" mass="271884">MEPPVGCPGRAAGARAQGQQEAEQQQRRPGERRPEEAEAGPPGGERGRMESWQPLKEEVESTHSLLTPATRLSMRREDSDLSEFPSVEEGVLIIPEEDGKEWAGEASCIPFLATEDRITSSRIPLLESSLTPRVWNETLFQQSELEFIPLRGIPDLSEVSESDSRQAQVMEALCPPSERSSDVGPRRVSPQEMAGIVARSRGVHFPQQQGKSQSAASPETGSKLLTSYGSDSVQTLASPVSLRRWPTSLPTGQNPSGPTEDGASLDHRISHAFLSPCLEKNGLDFSLSSASSLCERYKNLEEYKMKSKLDCLQSNESQVKRSGQADSLLSEGELSSKFTSHSLCPGASQGQSVQNPPGPHVKFSGHDDNPRAGSSGVTFPSSSHHSVRFKLDDVPKSGPKEGLDANENLAFHEIVASIEPTASKNPTAIQNLLDWKQHISPLRTPLSSQTEKSSSGQVPEPLCQSTPVVIPAQNFTPQAAQRVISAPSKVQPPFVSPNEELPHSSPRNLAAWKCQPSSENQDGSSGPSEQPVGNLPYVLSLSQGFSPTLMNMLRRDISRSFTRQGEASQLRVTFKDHALQTDLVREDDSSAQGPQLDENGIIFSGRVAEMLRDEKYNVSGLLKTKEPLQNSPLPLGGPESCSAFADQFRGGPSKASIPPLAFPQTKLDKSTSTTDDDPESAEPLLDGTELRRYQDRPSPAPPEREASHCFIDSHPSVPATTSVPVRVEESQSLSPDPLRIYYRNPKITSNVRSNFNSGVSHVTWSIPVEPGSHQDLPMLPETSQRPDSRGQTLSQIESTPETSSKAEEKSFPPANFSHKGDFGIISKRVQKLIDHWDSRLLDGGAHATPLPVPTSMSVGQYRKEGMVTVSDIKETPVSVPQDGKKGKGLSENEGKMDRGLHTLLVEAESIARKRFSNSPGLHSDLLSSRLSRVDDSRKAPLAKDSIALSQRSARDDNRIPATTVETNVANHLTSQRDTGKTSVREVANKARGASRQPLKHYDTARSVPRCEPDRSSTFAGPEISGPGTPLTSSHSSRDSPRARASYVWDPICDGFFGYLPHIPAHVCMGDLQDRETTYESDDGCSSEDSLAAHVRHLLRCEPPECFATQMLRNAEEEECRVRARAWCLKFNLATECGDCMTELNEADLRKVEEIKASMFGCGRPLDLFQGLPCPVGIRNISEKCDHFFIEAHENGWFRPMANEQFGNSCREFRSNEYAEMSQTQPMASWTKRCGSHAKSALQTSQSKAWSFSGSGSHQPFLSSTSDESHYVSRESPRSLHEEMETKEVESVGPAAVSSREPISPPSRPSSKSCSEAFRHSLCCPSAPVVVRSDRGQSLPAVTWRANRPVSKSPLPISNMILATAVRKDPGLVGNHHDRASGDLSVVTTSLKEKESPAAPAITTTAKPQASVKESLLLDKQDLARCMSLKSLGIHDKGIRVSEEFPPSISPKEQAEHCQPRSVPPTDNMVGPGCSLQTSLSQHQASSVEREDQLKQKMHSLIVANVEAESSMTVRPNSPTPGGETSPVPSSVLSPKQRAVSYLRITLSPKTSNAKLDDEILKKREHELDSGARTGLNDSLSTSKSRCLVPLEPAPKELAIIPLSDKEEFVNGIYHKNSQPSKSFSRHIQVNIADLEAYSKGIQNTQGRVTSHNLRNADCDTSLKLSSDAVTQITTESPEKTTLSSEIFINSQSHSILKKPSHYPTAQFSLLPYKPPGSAEMYYVPHLTEPLQYPVAKSDTTLESTHSGSNDAIAPEFPPDALGTRDENVCDIVTIKHKEGIYSKKTACKSAWTEEQNPPPEKASESKNHLELENTTHSVFKSAQFYFHHPVHHQHDHDFSCCEPWGRGTCRTHSRRDFFPYTDKDSSFCPPYETSADEHRFLPLRTDVDYSRVERYRWNITDNRVPGARQRPEENLQGDSKVSAARETAPRTLEPSRSLNELWNRFQERQKQQKPLESRSSDDLSLVERLDRLAKILQKPMMLSLQASTSARDDRKGESARQQPRRKHQPKKRDPSDKSSSPSRSSFRLLGGDPMMPTLAQQPGLDSVSLISSDSRPSPEPAEPASESDVSAQTDGDTGPLREVSSDMSFASPARTVQTQTYEVPKRQQKPLSERQREGSRKVAKWKKTPPAPQVRRRVLQVDAIISSDSFSTASSTWSSSSSPKEKHNVRMLNKGVQTGEVEIVRSTRKHTRDFGVTFPTPKYNATGTRGDSCMNNSSPGSNLEDKKPLTIYMWTKKPRRSKPHCCEGVSWFIPAENPRQAKKENQPGPGPSWFAPLIHSKPWRQPLREKNWQTESSSGRQAGLPGLEQDKEAPPRFVKAGLQESLERLRPDFISRSKARVKRLRLITEERKLQRLLQRERDQLFNTEEQQRESQDMAGFLSKKGYVTMRNRIITKKEMVQRSKRLYEQLPEVRKRREEEQRKSVYSTYRFRAQLYKMKITNRVLGRKVPWD</sequence>
<evidence type="ECO:0000313" key="7">
    <source>
        <dbReference type="Proteomes" id="UP000007648"/>
    </source>
</evidence>
<dbReference type="InParanoid" id="A0A7N4PVQ6"/>
<feature type="region of interest" description="Disordered" evidence="4">
    <location>
        <begin position="1"/>
        <end position="81"/>
    </location>
</feature>